<reference evidence="1 2" key="1">
    <citation type="submission" date="2024-01" db="EMBL/GenBank/DDBJ databases">
        <title>Genome assemblies of Stephania.</title>
        <authorList>
            <person name="Yang L."/>
        </authorList>
    </citation>
    <scope>NUCLEOTIDE SEQUENCE [LARGE SCALE GENOMIC DNA]</scope>
    <source>
        <strain evidence="1">JXDWG</strain>
        <tissue evidence="1">Leaf</tissue>
    </source>
</reference>
<dbReference type="EMBL" id="JBBNAG010000004">
    <property type="protein sequence ID" value="KAK9140535.1"/>
    <property type="molecule type" value="Genomic_DNA"/>
</dbReference>
<organism evidence="1 2">
    <name type="scientific">Stephania cephalantha</name>
    <dbReference type="NCBI Taxonomy" id="152367"/>
    <lineage>
        <taxon>Eukaryota</taxon>
        <taxon>Viridiplantae</taxon>
        <taxon>Streptophyta</taxon>
        <taxon>Embryophyta</taxon>
        <taxon>Tracheophyta</taxon>
        <taxon>Spermatophyta</taxon>
        <taxon>Magnoliopsida</taxon>
        <taxon>Ranunculales</taxon>
        <taxon>Menispermaceae</taxon>
        <taxon>Menispermoideae</taxon>
        <taxon>Cissampelideae</taxon>
        <taxon>Stephania</taxon>
    </lineage>
</organism>
<proteinExistence type="predicted"/>
<dbReference type="AlphaFoldDB" id="A0AAP0JWV3"/>
<comment type="caution">
    <text evidence="1">The sequence shown here is derived from an EMBL/GenBank/DDBJ whole genome shotgun (WGS) entry which is preliminary data.</text>
</comment>
<sequence>MSLIPCGEEASSCLSLDPLPKNPLSHLFSLHVSLVHSQSRPSLSPRHFFSLSLPNPNVNTTITNSPPPTSPLSRCLSLLLSLGALIIDHLQICSHPSFHLSHTVAFSLVVVLVLAAPPLALHCPYRPLSRPIALAV</sequence>
<keyword evidence="2" id="KW-1185">Reference proteome</keyword>
<evidence type="ECO:0000313" key="1">
    <source>
        <dbReference type="EMBL" id="KAK9140535.1"/>
    </source>
</evidence>
<dbReference type="Proteomes" id="UP001419268">
    <property type="component" value="Unassembled WGS sequence"/>
</dbReference>
<protein>
    <submittedName>
        <fullName evidence="1">Uncharacterized protein</fullName>
    </submittedName>
</protein>
<accession>A0AAP0JWV3</accession>
<gene>
    <name evidence="1" type="ORF">Scep_010216</name>
</gene>
<evidence type="ECO:0000313" key="2">
    <source>
        <dbReference type="Proteomes" id="UP001419268"/>
    </source>
</evidence>
<name>A0AAP0JWV3_9MAGN</name>